<dbReference type="PANTHER" id="PTHR32071">
    <property type="entry name" value="TRANSCRIPTIONAL REGULATORY PROTEIN"/>
    <property type="match status" value="1"/>
</dbReference>
<dbReference type="InterPro" id="IPR002078">
    <property type="entry name" value="Sigma_54_int"/>
</dbReference>
<feature type="domain" description="Sigma-54 factor interaction" evidence="6">
    <location>
        <begin position="191"/>
        <end position="402"/>
    </location>
</feature>
<dbReference type="InterPro" id="IPR002197">
    <property type="entry name" value="HTH_Fis"/>
</dbReference>
<dbReference type="Pfam" id="PF25601">
    <property type="entry name" value="AAA_lid_14"/>
    <property type="match status" value="1"/>
</dbReference>
<dbReference type="Pfam" id="PF02954">
    <property type="entry name" value="HTH_8"/>
    <property type="match status" value="1"/>
</dbReference>
<dbReference type="InterPro" id="IPR025662">
    <property type="entry name" value="Sigma_54_int_dom_ATP-bd_1"/>
</dbReference>
<keyword evidence="2" id="KW-0067">ATP-binding</keyword>
<keyword evidence="3" id="KW-0805">Transcription regulation</keyword>
<evidence type="ECO:0000256" key="3">
    <source>
        <dbReference type="ARBA" id="ARBA00023015"/>
    </source>
</evidence>
<reference evidence="7" key="1">
    <citation type="journal article" date="2020" name="mSystems">
        <title>Genome- and Community-Level Interaction Insights into Carbon Utilization and Element Cycling Functions of Hydrothermarchaeota in Hydrothermal Sediment.</title>
        <authorList>
            <person name="Zhou Z."/>
            <person name="Liu Y."/>
            <person name="Xu W."/>
            <person name="Pan J."/>
            <person name="Luo Z.H."/>
            <person name="Li M."/>
        </authorList>
    </citation>
    <scope>NUCLEOTIDE SEQUENCE [LARGE SCALE GENOMIC DNA]</scope>
    <source>
        <strain evidence="7">HyVt-237</strain>
    </source>
</reference>
<dbReference type="Pfam" id="PF01590">
    <property type="entry name" value="GAF"/>
    <property type="match status" value="1"/>
</dbReference>
<protein>
    <submittedName>
        <fullName evidence="7">Sigma-54-dependent Fis family transcriptional regulator</fullName>
    </submittedName>
</protein>
<evidence type="ECO:0000256" key="1">
    <source>
        <dbReference type="ARBA" id="ARBA00022741"/>
    </source>
</evidence>
<dbReference type="GO" id="GO:0006355">
    <property type="term" value="P:regulation of DNA-templated transcription"/>
    <property type="evidence" value="ECO:0007669"/>
    <property type="project" value="InterPro"/>
</dbReference>
<dbReference type="InterPro" id="IPR003018">
    <property type="entry name" value="GAF"/>
</dbReference>
<dbReference type="InterPro" id="IPR009057">
    <property type="entry name" value="Homeodomain-like_sf"/>
</dbReference>
<dbReference type="PROSITE" id="PS50045">
    <property type="entry name" value="SIGMA54_INTERACT_4"/>
    <property type="match status" value="1"/>
</dbReference>
<dbReference type="Gene3D" id="1.10.8.60">
    <property type="match status" value="1"/>
</dbReference>
<gene>
    <name evidence="7" type="ORF">ENG67_00965</name>
</gene>
<sequence length="471" mass="53422">MAKREPALTPDSSKLQALFKLVYMLNPNMELDEAIDLVVKKGVKVLPAERCAVVFFDDRGKLQEKKYNLKGGKNVDICHSIILKTIKRRKPILVMNALEDREFKKHDSVQRLGLKSILTVPIELEGEFMGVIYVDNRALAGGFSNTDTYYLMALSNLLLPYLKRARRGRSLDLQKDGFLDSNPTDCRFGKMIGRSKIMAELFRFAESVKDSRCPILITGEEGTGKSTFARSIYDASGIYKKGFFVVDAEELEPDTMKGYLFGERGFMKKASGGTVYIKEVTLLPLDAQRSLLKVIEKDPDQPGDFDVRIIVSASKDIWKEAAERRFKKALLSRLSVVHIHIPPLRDRRGDIPLLAANFLISFCEKHGKKLRGFTEGAMEKMRLYDWPGNVRELEERVERACLSAKPGDYVTSSDLGFESTVVDRFKTLEEFEREYIITILKSVGHNKSLAADVLGISRRTLYYKLKKYGIT</sequence>
<dbReference type="CDD" id="cd00009">
    <property type="entry name" value="AAA"/>
    <property type="match status" value="1"/>
</dbReference>
<evidence type="ECO:0000256" key="5">
    <source>
        <dbReference type="ARBA" id="ARBA00023163"/>
    </source>
</evidence>
<dbReference type="PRINTS" id="PR01590">
    <property type="entry name" value="HTHFIS"/>
</dbReference>
<dbReference type="Proteomes" id="UP000885931">
    <property type="component" value="Unassembled WGS sequence"/>
</dbReference>
<keyword evidence="4" id="KW-0238">DNA-binding</keyword>
<dbReference type="GO" id="GO:0043565">
    <property type="term" value="F:sequence-specific DNA binding"/>
    <property type="evidence" value="ECO:0007669"/>
    <property type="project" value="InterPro"/>
</dbReference>
<keyword evidence="1" id="KW-0547">Nucleotide-binding</keyword>
<accession>A0A7C0XAB9</accession>
<dbReference type="Gene3D" id="3.30.450.40">
    <property type="match status" value="1"/>
</dbReference>
<keyword evidence="5" id="KW-0804">Transcription</keyword>
<dbReference type="Gene3D" id="1.10.10.60">
    <property type="entry name" value="Homeodomain-like"/>
    <property type="match status" value="1"/>
</dbReference>
<name>A0A7C0XAB9_UNCW3</name>
<dbReference type="SUPFAM" id="SSF55781">
    <property type="entry name" value="GAF domain-like"/>
    <property type="match status" value="1"/>
</dbReference>
<dbReference type="Pfam" id="PF00158">
    <property type="entry name" value="Sigma54_activat"/>
    <property type="match status" value="1"/>
</dbReference>
<dbReference type="InterPro" id="IPR029016">
    <property type="entry name" value="GAF-like_dom_sf"/>
</dbReference>
<dbReference type="SUPFAM" id="SSF46689">
    <property type="entry name" value="Homeodomain-like"/>
    <property type="match status" value="1"/>
</dbReference>
<dbReference type="InterPro" id="IPR027417">
    <property type="entry name" value="P-loop_NTPase"/>
</dbReference>
<evidence type="ECO:0000256" key="4">
    <source>
        <dbReference type="ARBA" id="ARBA00023125"/>
    </source>
</evidence>
<dbReference type="InterPro" id="IPR058031">
    <property type="entry name" value="AAA_lid_NorR"/>
</dbReference>
<dbReference type="SUPFAM" id="SSF52540">
    <property type="entry name" value="P-loop containing nucleoside triphosphate hydrolases"/>
    <property type="match status" value="1"/>
</dbReference>
<dbReference type="SMART" id="SM00065">
    <property type="entry name" value="GAF"/>
    <property type="match status" value="1"/>
</dbReference>
<proteinExistence type="predicted"/>
<evidence type="ECO:0000313" key="7">
    <source>
        <dbReference type="EMBL" id="HDM89764.1"/>
    </source>
</evidence>
<comment type="caution">
    <text evidence="7">The sequence shown here is derived from an EMBL/GenBank/DDBJ whole genome shotgun (WGS) entry which is preliminary data.</text>
</comment>
<dbReference type="AlphaFoldDB" id="A0A7C0XAB9"/>
<dbReference type="Gene3D" id="3.40.50.300">
    <property type="entry name" value="P-loop containing nucleotide triphosphate hydrolases"/>
    <property type="match status" value="1"/>
</dbReference>
<evidence type="ECO:0000259" key="6">
    <source>
        <dbReference type="PROSITE" id="PS50045"/>
    </source>
</evidence>
<organism evidence="7">
    <name type="scientific">candidate division WOR-3 bacterium</name>
    <dbReference type="NCBI Taxonomy" id="2052148"/>
    <lineage>
        <taxon>Bacteria</taxon>
        <taxon>Bacteria division WOR-3</taxon>
    </lineage>
</organism>
<evidence type="ECO:0000256" key="2">
    <source>
        <dbReference type="ARBA" id="ARBA00022840"/>
    </source>
</evidence>
<dbReference type="EMBL" id="DRBW01000036">
    <property type="protein sequence ID" value="HDM89764.1"/>
    <property type="molecule type" value="Genomic_DNA"/>
</dbReference>
<dbReference type="GO" id="GO:0005524">
    <property type="term" value="F:ATP binding"/>
    <property type="evidence" value="ECO:0007669"/>
    <property type="project" value="UniProtKB-KW"/>
</dbReference>
<dbReference type="PROSITE" id="PS00675">
    <property type="entry name" value="SIGMA54_INTERACT_1"/>
    <property type="match status" value="1"/>
</dbReference>